<keyword evidence="3" id="KW-1185">Reference proteome</keyword>
<dbReference type="EMBL" id="FQWD01000002">
    <property type="protein sequence ID" value="SHG11527.1"/>
    <property type="molecule type" value="Genomic_DNA"/>
</dbReference>
<gene>
    <name evidence="2" type="ORF">SAMN05216361_1331</name>
</gene>
<dbReference type="AlphaFoldDB" id="A0A1M5H6A5"/>
<dbReference type="InterPro" id="IPR013976">
    <property type="entry name" value="HDOD"/>
</dbReference>
<sequence length="272" mass="30992">MNQYIEYATNSFTLPDICLRLRNVLDDPRSDMDDIAALISVDPSLTAKILRLANSALFRFPSQVDSITKAVSVIGGEALYNLVLAETANIAFKHFDNECLILDEHWRQSVFTGMVAKYLGKELNVRGSDRFFVMGILQNLSELVVAKKDPKKYQAYMQDEQPGLPWERQQSHFGFCFSECSGEIMELWRLPMPLYYPVKFAHNRVKLASDLDVSLLTCAIRLTTACYQRDKYADLDIITPDMTRLLPIDEEVLQNAKLYAQKETNKVAVSVM</sequence>
<dbReference type="OrthoDB" id="9770715at2"/>
<dbReference type="PANTHER" id="PTHR33525:SF3">
    <property type="entry name" value="RIBONUCLEASE Y"/>
    <property type="match status" value="1"/>
</dbReference>
<name>A0A1M5H6A5_9ALTE</name>
<evidence type="ECO:0000313" key="3">
    <source>
        <dbReference type="Proteomes" id="UP000184520"/>
    </source>
</evidence>
<dbReference type="Pfam" id="PF08668">
    <property type="entry name" value="HDOD"/>
    <property type="match status" value="1"/>
</dbReference>
<dbReference type="STRING" id="634436.SAMN05216361_1331"/>
<accession>A0A1M5H6A5</accession>
<dbReference type="RefSeq" id="WP_073319721.1">
    <property type="nucleotide sequence ID" value="NZ_FQWD01000002.1"/>
</dbReference>
<organism evidence="2 3">
    <name type="scientific">Marisediminitalea aggregata</name>
    <dbReference type="NCBI Taxonomy" id="634436"/>
    <lineage>
        <taxon>Bacteria</taxon>
        <taxon>Pseudomonadati</taxon>
        <taxon>Pseudomonadota</taxon>
        <taxon>Gammaproteobacteria</taxon>
        <taxon>Alteromonadales</taxon>
        <taxon>Alteromonadaceae</taxon>
        <taxon>Marisediminitalea</taxon>
    </lineage>
</organism>
<reference evidence="3" key="1">
    <citation type="submission" date="2016-11" db="EMBL/GenBank/DDBJ databases">
        <authorList>
            <person name="Varghese N."/>
            <person name="Submissions S."/>
        </authorList>
    </citation>
    <scope>NUCLEOTIDE SEQUENCE [LARGE SCALE GENOMIC DNA]</scope>
    <source>
        <strain evidence="3">CGMCC 1.8995</strain>
    </source>
</reference>
<protein>
    <submittedName>
        <fullName evidence="2">HD-like signal output (HDOD) domain, no enzymatic activity</fullName>
    </submittedName>
</protein>
<dbReference type="Proteomes" id="UP000184520">
    <property type="component" value="Unassembled WGS sequence"/>
</dbReference>
<evidence type="ECO:0000313" key="2">
    <source>
        <dbReference type="EMBL" id="SHG11527.1"/>
    </source>
</evidence>
<evidence type="ECO:0000259" key="1">
    <source>
        <dbReference type="PROSITE" id="PS51833"/>
    </source>
</evidence>
<dbReference type="SUPFAM" id="SSF109604">
    <property type="entry name" value="HD-domain/PDEase-like"/>
    <property type="match status" value="1"/>
</dbReference>
<dbReference type="Gene3D" id="1.10.3210.10">
    <property type="entry name" value="Hypothetical protein af1432"/>
    <property type="match status" value="1"/>
</dbReference>
<dbReference type="PANTHER" id="PTHR33525">
    <property type="match status" value="1"/>
</dbReference>
<dbReference type="PROSITE" id="PS51833">
    <property type="entry name" value="HDOD"/>
    <property type="match status" value="1"/>
</dbReference>
<proteinExistence type="predicted"/>
<feature type="domain" description="HDOD" evidence="1">
    <location>
        <begin position="11"/>
        <end position="204"/>
    </location>
</feature>
<dbReference type="InterPro" id="IPR052340">
    <property type="entry name" value="RNase_Y/CdgJ"/>
</dbReference>